<sequence>MYGRAKIKGVTSGRLTGKPQKTRTGPPDWSEPVYSLYSTDSEEQVTTLHKGLDHCAALLSGILQEDEAASTGRPRTVKNGAAKTRNSTSMGKKTLKKLPVKTASPGRPRAVNGWAAKSRPTASQGTVALKKLPRKTDQKSSRPDLRGAGGGLTPKRQQSSVPAAHSGVKLHPPRKRAQELHERELQGLWNSVSTPHTGLVSEASRRRAEPETEEELVPVRDSDTRDTHVDTHDLERPVVETEAKTEMVRYLLGELKALIAGQGSVAERLLSHLEETVSGAPDGPGSAYDLSAADGPSARPCRCGGIQNEQLKERENLETPQKQETACNWGVRDDLVAVQLRLRELREEFAELRKAHEDTQSHLRNVEAENALLKTDLEATRSRLLECEKQKGELASLAQKRLEEIGNPKSFFQVQRPADDHSFQPLAPNRRFGADPEEPSTDRIKQYLTSLSQTQHGGASPERGDSTREPGDASPRPQCDLESLWSDRSAWSASTFDTRDEAAFRDGLAALDASIASLQKTIRLDLRLQPSASM</sequence>
<feature type="compositionally biased region" description="Polar residues" evidence="2">
    <location>
        <begin position="447"/>
        <end position="457"/>
    </location>
</feature>
<dbReference type="GO" id="GO:0034451">
    <property type="term" value="C:centriolar satellite"/>
    <property type="evidence" value="ECO:0007669"/>
    <property type="project" value="TreeGrafter"/>
</dbReference>
<dbReference type="Proteomes" id="UP000677803">
    <property type="component" value="Unassembled WGS sequence"/>
</dbReference>
<gene>
    <name evidence="3" type="ORF">MMEN_LOCUS13625</name>
</gene>
<feature type="region of interest" description="Disordered" evidence="2">
    <location>
        <begin position="192"/>
        <end position="228"/>
    </location>
</feature>
<keyword evidence="4" id="KW-1185">Reference proteome</keyword>
<dbReference type="PANTHER" id="PTHR22367">
    <property type="entry name" value="COILED-COIL DOMAIN-CONTAINING PROTEIN 14"/>
    <property type="match status" value="1"/>
</dbReference>
<feature type="region of interest" description="Disordered" evidence="2">
    <location>
        <begin position="276"/>
        <end position="298"/>
    </location>
</feature>
<feature type="region of interest" description="Disordered" evidence="2">
    <location>
        <begin position="67"/>
        <end position="179"/>
    </location>
</feature>
<feature type="compositionally biased region" description="Basic and acidic residues" evidence="2">
    <location>
        <begin position="134"/>
        <end position="145"/>
    </location>
</feature>
<proteinExistence type="predicted"/>
<name>A0A8S4B9L0_9TELE</name>
<evidence type="ECO:0000313" key="3">
    <source>
        <dbReference type="EMBL" id="CAG5934424.1"/>
    </source>
</evidence>
<dbReference type="Pfam" id="PF15254">
    <property type="entry name" value="CCDC14"/>
    <property type="match status" value="1"/>
</dbReference>
<dbReference type="GO" id="GO:0071539">
    <property type="term" value="P:protein localization to centrosome"/>
    <property type="evidence" value="ECO:0007669"/>
    <property type="project" value="TreeGrafter"/>
</dbReference>
<evidence type="ECO:0000313" key="4">
    <source>
        <dbReference type="Proteomes" id="UP000677803"/>
    </source>
</evidence>
<organism evidence="3 4">
    <name type="scientific">Menidia menidia</name>
    <name type="common">Atlantic silverside</name>
    <dbReference type="NCBI Taxonomy" id="238744"/>
    <lineage>
        <taxon>Eukaryota</taxon>
        <taxon>Metazoa</taxon>
        <taxon>Chordata</taxon>
        <taxon>Craniata</taxon>
        <taxon>Vertebrata</taxon>
        <taxon>Euteleostomi</taxon>
        <taxon>Actinopterygii</taxon>
        <taxon>Neopterygii</taxon>
        <taxon>Teleostei</taxon>
        <taxon>Neoteleostei</taxon>
        <taxon>Acanthomorphata</taxon>
        <taxon>Ovalentaria</taxon>
        <taxon>Atherinomorphae</taxon>
        <taxon>Atheriniformes</taxon>
        <taxon>Atherinopsidae</taxon>
        <taxon>Menidiinae</taxon>
        <taxon>Menidia</taxon>
    </lineage>
</organism>
<keyword evidence="1" id="KW-0175">Coiled coil</keyword>
<accession>A0A8S4B9L0</accession>
<dbReference type="EMBL" id="CAJRST010015557">
    <property type="protein sequence ID" value="CAG5934424.1"/>
    <property type="molecule type" value="Genomic_DNA"/>
</dbReference>
<reference evidence="3" key="1">
    <citation type="submission" date="2021-05" db="EMBL/GenBank/DDBJ databases">
        <authorList>
            <person name="Tigano A."/>
        </authorList>
    </citation>
    <scope>NUCLEOTIDE SEQUENCE</scope>
</reference>
<dbReference type="AlphaFoldDB" id="A0A8S4B9L0"/>
<feature type="coiled-coil region" evidence="1">
    <location>
        <begin position="335"/>
        <end position="383"/>
    </location>
</feature>
<dbReference type="InterPro" id="IPR029343">
    <property type="entry name" value="CCDC14"/>
</dbReference>
<comment type="caution">
    <text evidence="3">The sequence shown here is derived from an EMBL/GenBank/DDBJ whole genome shotgun (WGS) entry which is preliminary data.</text>
</comment>
<evidence type="ECO:0000256" key="2">
    <source>
        <dbReference type="SAM" id="MobiDB-lite"/>
    </source>
</evidence>
<evidence type="ECO:0000256" key="1">
    <source>
        <dbReference type="SAM" id="Coils"/>
    </source>
</evidence>
<dbReference type="PANTHER" id="PTHR22367:SF2">
    <property type="entry name" value="COILED-COIL DOMAIN-CONTAINING PROTEIN 14"/>
    <property type="match status" value="1"/>
</dbReference>
<dbReference type="OrthoDB" id="10014807at2759"/>
<feature type="region of interest" description="Disordered" evidence="2">
    <location>
        <begin position="1"/>
        <end position="32"/>
    </location>
</feature>
<protein>
    <submittedName>
        <fullName evidence="3">(Atlantic silverside) hypothetical protein</fullName>
    </submittedName>
</protein>
<feature type="compositionally biased region" description="Basic and acidic residues" evidence="2">
    <location>
        <begin position="462"/>
        <end position="471"/>
    </location>
</feature>
<feature type="region of interest" description="Disordered" evidence="2">
    <location>
        <begin position="419"/>
        <end position="480"/>
    </location>
</feature>
<feature type="compositionally biased region" description="Basic and acidic residues" evidence="2">
    <location>
        <begin position="217"/>
        <end position="228"/>
    </location>
</feature>